<evidence type="ECO:0000313" key="1">
    <source>
        <dbReference type="EMBL" id="CAF4912372.1"/>
    </source>
</evidence>
<protein>
    <submittedName>
        <fullName evidence="1">Uncharacterized protein</fullName>
    </submittedName>
</protein>
<gene>
    <name evidence="1" type="ORF">TOA249_LOCUS31489</name>
</gene>
<comment type="caution">
    <text evidence="1">The sequence shown here is derived from an EMBL/GenBank/DDBJ whole genome shotgun (WGS) entry which is preliminary data.</text>
</comment>
<dbReference type="EMBL" id="CAJOBS010006394">
    <property type="protein sequence ID" value="CAF4912372.1"/>
    <property type="molecule type" value="Genomic_DNA"/>
</dbReference>
<sequence length="130" mass="15101">MISVLDNSKIDRNTGAQSFEALVTEGLLLKDYFIITNTHRPILCYAKVLPTNDDEREKLSKKLRIYNIQVSDYIEVSRSIGVQIPSQLSTIGTELLMKFPYSNNIKLLQQQQQQQDNLIMHHYQTILYRV</sequence>
<reference evidence="1" key="1">
    <citation type="submission" date="2021-02" db="EMBL/GenBank/DDBJ databases">
        <authorList>
            <person name="Nowell W R."/>
        </authorList>
    </citation>
    <scope>NUCLEOTIDE SEQUENCE</scope>
</reference>
<evidence type="ECO:0000313" key="2">
    <source>
        <dbReference type="Proteomes" id="UP000663838"/>
    </source>
</evidence>
<accession>A0A821VQ12</accession>
<proteinExistence type="predicted"/>
<organism evidence="1 2">
    <name type="scientific">Rotaria socialis</name>
    <dbReference type="NCBI Taxonomy" id="392032"/>
    <lineage>
        <taxon>Eukaryota</taxon>
        <taxon>Metazoa</taxon>
        <taxon>Spiralia</taxon>
        <taxon>Gnathifera</taxon>
        <taxon>Rotifera</taxon>
        <taxon>Eurotatoria</taxon>
        <taxon>Bdelloidea</taxon>
        <taxon>Philodinida</taxon>
        <taxon>Philodinidae</taxon>
        <taxon>Rotaria</taxon>
    </lineage>
</organism>
<dbReference type="AlphaFoldDB" id="A0A821VQ12"/>
<dbReference type="Proteomes" id="UP000663838">
    <property type="component" value="Unassembled WGS sequence"/>
</dbReference>
<name>A0A821VQ12_9BILA</name>